<evidence type="ECO:0000256" key="2">
    <source>
        <dbReference type="SAM" id="MobiDB-lite"/>
    </source>
</evidence>
<keyword evidence="1" id="KW-0133">Cell shape</keyword>
<dbReference type="EMBL" id="JAXOJX010000038">
    <property type="protein sequence ID" value="MDZ5459054.1"/>
    <property type="molecule type" value="Genomic_DNA"/>
</dbReference>
<dbReference type="InterPro" id="IPR005490">
    <property type="entry name" value="LD_TPept_cat_dom"/>
</dbReference>
<organism evidence="5 6">
    <name type="scientific">Azohydromonas lata</name>
    <dbReference type="NCBI Taxonomy" id="45677"/>
    <lineage>
        <taxon>Bacteria</taxon>
        <taxon>Pseudomonadati</taxon>
        <taxon>Pseudomonadota</taxon>
        <taxon>Betaproteobacteria</taxon>
        <taxon>Burkholderiales</taxon>
        <taxon>Sphaerotilaceae</taxon>
        <taxon>Azohydromonas</taxon>
    </lineage>
</organism>
<protein>
    <submittedName>
        <fullName evidence="5">L,D-transpeptidase</fullName>
    </submittedName>
</protein>
<dbReference type="PROSITE" id="PS51257">
    <property type="entry name" value="PROKAR_LIPOPROTEIN"/>
    <property type="match status" value="1"/>
</dbReference>
<accession>A0ABU5IJI6</accession>
<keyword evidence="6" id="KW-1185">Reference proteome</keyword>
<name>A0ABU5IJI6_9BURK</name>
<evidence type="ECO:0000256" key="3">
    <source>
        <dbReference type="SAM" id="SignalP"/>
    </source>
</evidence>
<evidence type="ECO:0000313" key="5">
    <source>
        <dbReference type="EMBL" id="MDZ5459054.1"/>
    </source>
</evidence>
<feature type="domain" description="L,D-TPase catalytic" evidence="4">
    <location>
        <begin position="54"/>
        <end position="193"/>
    </location>
</feature>
<evidence type="ECO:0000259" key="4">
    <source>
        <dbReference type="PROSITE" id="PS52029"/>
    </source>
</evidence>
<dbReference type="Proteomes" id="UP001293718">
    <property type="component" value="Unassembled WGS sequence"/>
</dbReference>
<reference evidence="5 6" key="1">
    <citation type="submission" date="2023-11" db="EMBL/GenBank/DDBJ databases">
        <title>Draft genome of Azohydromonas lata strain H1 (DSM1123), a polyhydroxyalkanoate producer.</title>
        <authorList>
            <person name="Traversa D."/>
            <person name="D'Addabbo P."/>
            <person name="Pazzani C."/>
            <person name="Manzari C."/>
            <person name="Chiara M."/>
            <person name="Scrascia M."/>
        </authorList>
    </citation>
    <scope>NUCLEOTIDE SEQUENCE [LARGE SCALE GENOMIC DNA]</scope>
    <source>
        <strain evidence="5 6">H1</strain>
    </source>
</reference>
<gene>
    <name evidence="5" type="ORF">SM757_20975</name>
</gene>
<feature type="chain" id="PRO_5046118947" evidence="3">
    <location>
        <begin position="22"/>
        <end position="224"/>
    </location>
</feature>
<feature type="region of interest" description="Disordered" evidence="2">
    <location>
        <begin position="93"/>
        <end position="116"/>
    </location>
</feature>
<evidence type="ECO:0000256" key="1">
    <source>
        <dbReference type="PROSITE-ProRule" id="PRU01373"/>
    </source>
</evidence>
<feature type="active site" description="Nucleophile" evidence="1">
    <location>
        <position position="168"/>
    </location>
</feature>
<dbReference type="RefSeq" id="WP_174548608.1">
    <property type="nucleotide sequence ID" value="NZ_JAXOJX010000038.1"/>
</dbReference>
<feature type="signal peptide" evidence="3">
    <location>
        <begin position="1"/>
        <end position="21"/>
    </location>
</feature>
<evidence type="ECO:0000313" key="6">
    <source>
        <dbReference type="Proteomes" id="UP001293718"/>
    </source>
</evidence>
<proteinExistence type="predicted"/>
<dbReference type="PROSITE" id="PS52029">
    <property type="entry name" value="LD_TPASE"/>
    <property type="match status" value="1"/>
</dbReference>
<comment type="caution">
    <text evidence="5">The sequence shown here is derived from an EMBL/GenBank/DDBJ whole genome shotgun (WGS) entry which is preliminary data.</text>
</comment>
<feature type="active site" description="Proton donor/acceptor" evidence="1">
    <location>
        <position position="139"/>
    </location>
</feature>
<keyword evidence="3" id="KW-0732">Signal</keyword>
<comment type="pathway">
    <text evidence="1">Cell wall biogenesis; peptidoglycan biosynthesis.</text>
</comment>
<sequence length="224" mass="24076">MNQCRQWVALLATAGCLGAAAAAPQADFGTRHAAADVRRVADWALDSGDAGQRPFVIVDKRRARLYVFEPGGRLRGDAPVLLGLARGDDTVPGIGDKPLSQVKPQERTTPAGRFQGEIGHNLRGEDVLWVDYDAAVSMHRVLTTNPAERRLQRLASAGVADNRISYGCINVPTAFFETVLMPVSRAGAAPVVYVLPETRPLREVFLNMPPATPALAQASTAARR</sequence>
<keyword evidence="1" id="KW-0961">Cell wall biogenesis/degradation</keyword>
<keyword evidence="1" id="KW-0573">Peptidoglycan synthesis</keyword>